<comment type="caution">
    <text evidence="1">The sequence shown here is derived from an EMBL/GenBank/DDBJ whole genome shotgun (WGS) entry which is preliminary data.</text>
</comment>
<organism evidence="1 2">
    <name type="scientific">Blautia obeum</name>
    <dbReference type="NCBI Taxonomy" id="40520"/>
    <lineage>
        <taxon>Bacteria</taxon>
        <taxon>Bacillati</taxon>
        <taxon>Bacillota</taxon>
        <taxon>Clostridia</taxon>
        <taxon>Lachnospirales</taxon>
        <taxon>Lachnospiraceae</taxon>
        <taxon>Blautia</taxon>
    </lineage>
</organism>
<evidence type="ECO:0000313" key="2">
    <source>
        <dbReference type="Proteomes" id="UP000283745"/>
    </source>
</evidence>
<dbReference type="EMBL" id="QSKF01000017">
    <property type="protein sequence ID" value="RHE37055.1"/>
    <property type="molecule type" value="Genomic_DNA"/>
</dbReference>
<protein>
    <submittedName>
        <fullName evidence="1">Uncharacterized protein</fullName>
    </submittedName>
</protein>
<name>A0A414J0S1_9FIRM</name>
<dbReference type="AlphaFoldDB" id="A0A414J0S1"/>
<dbReference type="Proteomes" id="UP000283745">
    <property type="component" value="Unassembled WGS sequence"/>
</dbReference>
<accession>A0A414J0S1</accession>
<proteinExistence type="predicted"/>
<gene>
    <name evidence="1" type="ORF">DW740_16045</name>
</gene>
<reference evidence="1 2" key="1">
    <citation type="submission" date="2018-08" db="EMBL/GenBank/DDBJ databases">
        <title>A genome reference for cultivated species of the human gut microbiota.</title>
        <authorList>
            <person name="Zou Y."/>
            <person name="Xue W."/>
            <person name="Luo G."/>
        </authorList>
    </citation>
    <scope>NUCLEOTIDE SEQUENCE [LARGE SCALE GENOMIC DNA]</scope>
    <source>
        <strain evidence="1 2">AM28-23</strain>
    </source>
</reference>
<sequence>MIIPPLNWMNFDVTVDGNILIQNIFCIQHTTIDLKIKDMVKWKTEQNGCRIDVNSNIVEF</sequence>
<evidence type="ECO:0000313" key="1">
    <source>
        <dbReference type="EMBL" id="RHE37055.1"/>
    </source>
</evidence>